<sequence length="791" mass="90817">MSAPPLHVTASSFFRFECDHEQLFQSEYKRSNRTKGLKILRCFPHCCPEHIERSYCGSSLSVSIRLAERPIGATSPGSMPNEVLAVFARFEAVSDKSLHIGECVEMDKIQRSVQTDTNLDGQWIAGVPDRPSALVVPIKGSDSEALNHKPLIFHLNNKAFPRWYYDWESGANKAQRLMKHQFKAYVMERVDVDTIDRYTTFTNQETRTQLYRVLHIVSSTEFTVISYRRAPLDLQAGDALQAGKAHVLQVSKRDKHENGRDEAGSLSGSKPLENAHPIHHPNTYPLIDDLISVPIVRKRDNFEWNQKFYSPSDDLHRIEAKRRRRTLWTRSKDEENVHPLKDQLIWAHTNGPIVAVSKNITLLFAFASWVPIRLYASFVQELVDVIKLKILDEVANFTKDIKSDCFTRLILQHTHIEDHSRATGISISHTELNDLLRVAFQTIVWFFSHETRQWMRAFFCSNASLVLDRKAMRQCFVEFLHEVEETLTVEVLATSTLCNLSKVTDQVIAAVYSNECFYNRRPLVRQILSDHTFAGWSMFVAQLRDTFIDTSILPLSMRDKAFHAAFPPQSAFECDLNGEWLLDIENAEWNINEIVMINGESRMPDISLSSVIEVMSQILRFELAIDFQERSLRVRAPRSLAGHLNCMHLVLDGKARVFRMLPDGMSSCASEGAFGDYFGEMQVKESSQVVILLEIFKWSLEESIPSYHVRSCIEFNRDGRFTISGDILATTEASTFTGEENPYIGEMTLFAKRKLVEYASTRRFHATSTPRDTSRRPCEEYGRFRLCYRKL</sequence>
<evidence type="ECO:0000313" key="3">
    <source>
        <dbReference type="Proteomes" id="UP000054928"/>
    </source>
</evidence>
<reference evidence="3" key="1">
    <citation type="submission" date="2014-09" db="EMBL/GenBank/DDBJ databases">
        <authorList>
            <person name="Sharma Rahul"/>
            <person name="Thines Marco"/>
        </authorList>
    </citation>
    <scope>NUCLEOTIDE SEQUENCE [LARGE SCALE GENOMIC DNA]</scope>
</reference>
<name>A0A0P1AZ31_PLAHL</name>
<proteinExistence type="predicted"/>
<feature type="compositionally biased region" description="Basic and acidic residues" evidence="1">
    <location>
        <begin position="251"/>
        <end position="263"/>
    </location>
</feature>
<dbReference type="OrthoDB" id="78153at2759"/>
<dbReference type="EMBL" id="CCYD01002107">
    <property type="protein sequence ID" value="CEG46647.1"/>
    <property type="molecule type" value="Genomic_DNA"/>
</dbReference>
<dbReference type="GeneID" id="36398309"/>
<evidence type="ECO:0000256" key="1">
    <source>
        <dbReference type="SAM" id="MobiDB-lite"/>
    </source>
</evidence>
<organism evidence="2 3">
    <name type="scientific">Plasmopara halstedii</name>
    <name type="common">Downy mildew of sunflower</name>
    <dbReference type="NCBI Taxonomy" id="4781"/>
    <lineage>
        <taxon>Eukaryota</taxon>
        <taxon>Sar</taxon>
        <taxon>Stramenopiles</taxon>
        <taxon>Oomycota</taxon>
        <taxon>Peronosporomycetes</taxon>
        <taxon>Peronosporales</taxon>
        <taxon>Peronosporaceae</taxon>
        <taxon>Plasmopara</taxon>
    </lineage>
</organism>
<evidence type="ECO:0000313" key="2">
    <source>
        <dbReference type="EMBL" id="CEG46647.1"/>
    </source>
</evidence>
<feature type="region of interest" description="Disordered" evidence="1">
    <location>
        <begin position="247"/>
        <end position="278"/>
    </location>
</feature>
<dbReference type="AlphaFoldDB" id="A0A0P1AZ31"/>
<dbReference type="RefSeq" id="XP_024583016.1">
    <property type="nucleotide sequence ID" value="XM_024717526.1"/>
</dbReference>
<dbReference type="Proteomes" id="UP000054928">
    <property type="component" value="Unassembled WGS sequence"/>
</dbReference>
<accession>A0A0P1AZ31</accession>
<protein>
    <submittedName>
        <fullName evidence="2">Uncharacterized protein</fullName>
    </submittedName>
</protein>
<dbReference type="OMA" id="WEHANAK"/>
<keyword evidence="3" id="KW-1185">Reference proteome</keyword>